<reference evidence="2 3" key="1">
    <citation type="submission" date="2020-08" db="EMBL/GenBank/DDBJ databases">
        <title>Sequencing the genomes of 1000 actinobacteria strains.</title>
        <authorList>
            <person name="Klenk H.-P."/>
        </authorList>
    </citation>
    <scope>NUCLEOTIDE SEQUENCE [LARGE SCALE GENOMIC DNA]</scope>
    <source>
        <strain evidence="2 3">DSM 19079</strain>
    </source>
</reference>
<organism evidence="2 3">
    <name type="scientific">Micrococcus flavus</name>
    <dbReference type="NCBI Taxonomy" id="384602"/>
    <lineage>
        <taxon>Bacteria</taxon>
        <taxon>Bacillati</taxon>
        <taxon>Actinomycetota</taxon>
        <taxon>Actinomycetes</taxon>
        <taxon>Micrococcales</taxon>
        <taxon>Micrococcaceae</taxon>
        <taxon>Micrococcus</taxon>
    </lineage>
</organism>
<gene>
    <name evidence="2" type="ORF">BJ976_002181</name>
</gene>
<dbReference type="AlphaFoldDB" id="A0A4Y8WXQ1"/>
<proteinExistence type="predicted"/>
<dbReference type="RefSeq" id="WP_135030545.1">
    <property type="nucleotide sequence ID" value="NZ_BMLA01000004.1"/>
</dbReference>
<dbReference type="EMBL" id="JACHMC010000001">
    <property type="protein sequence ID" value="MBB4883830.1"/>
    <property type="molecule type" value="Genomic_DNA"/>
</dbReference>
<dbReference type="OrthoDB" id="2866199at2"/>
<name>A0A4Y8WXQ1_9MICC</name>
<evidence type="ECO:0000313" key="2">
    <source>
        <dbReference type="EMBL" id="MBB4883830.1"/>
    </source>
</evidence>
<protein>
    <recommendedName>
        <fullName evidence="1">GIY-YIG catalytic domain-containing protein</fullName>
    </recommendedName>
</protein>
<feature type="domain" description="GIY-YIG catalytic" evidence="1">
    <location>
        <begin position="79"/>
        <end position="195"/>
    </location>
</feature>
<sequence length="333" mass="36920">MTYELTPARLEATVQDAVRTLGRGPVFELHLFGDVGPEWGVTGWSEEGGPVPDAPGLYAVYAKDVSRVRREIGPEVPVGEAGLLYVGKAERSLAARDVRQHFGTGKTGRSTVRRTFAALLEHSALLWPVLRAGGKPSSKSPATFDLSERSEEALTRWMVDHLVLRVWVPEVPVALGDVEKHVITAWRPPLNLTHAGPRPHIKAARAWMVALAAAQDEEQPQADWEPATLGDLFRVRPEQYGLRGSVGLWTELRVRFASEPMPASRAELQGLVESAIEEILAEAMPYDRESVHMVRYNVGGMSQGLVHLPWWRETAVPMILGRWQKWADARRAG</sequence>
<keyword evidence="3" id="KW-1185">Reference proteome</keyword>
<comment type="caution">
    <text evidence="2">The sequence shown here is derived from an EMBL/GenBank/DDBJ whole genome shotgun (WGS) entry which is preliminary data.</text>
</comment>
<evidence type="ECO:0000313" key="3">
    <source>
        <dbReference type="Proteomes" id="UP000560081"/>
    </source>
</evidence>
<dbReference type="Proteomes" id="UP000560081">
    <property type="component" value="Unassembled WGS sequence"/>
</dbReference>
<dbReference type="InterPro" id="IPR049311">
    <property type="entry name" value="GIY_YIG_cat"/>
</dbReference>
<dbReference type="Pfam" id="PF20815">
    <property type="entry name" value="GIY_YIG_2"/>
    <property type="match status" value="1"/>
</dbReference>
<evidence type="ECO:0000259" key="1">
    <source>
        <dbReference type="Pfam" id="PF20815"/>
    </source>
</evidence>
<accession>A0A4Y8WXQ1</accession>